<dbReference type="AlphaFoldDB" id="A0A0D7BB71"/>
<evidence type="ECO:0000313" key="2">
    <source>
        <dbReference type="EMBL" id="KIY66751.1"/>
    </source>
</evidence>
<gene>
    <name evidence="2" type="ORF">CYLTODRAFT_423154</name>
</gene>
<keyword evidence="3" id="KW-1185">Reference proteome</keyword>
<reference evidence="2 3" key="1">
    <citation type="journal article" date="2015" name="Fungal Genet. Biol.">
        <title>Evolution of novel wood decay mechanisms in Agaricales revealed by the genome sequences of Fistulina hepatica and Cylindrobasidium torrendii.</title>
        <authorList>
            <person name="Floudas D."/>
            <person name="Held B.W."/>
            <person name="Riley R."/>
            <person name="Nagy L.G."/>
            <person name="Koehler G."/>
            <person name="Ransdell A.S."/>
            <person name="Younus H."/>
            <person name="Chow J."/>
            <person name="Chiniquy J."/>
            <person name="Lipzen A."/>
            <person name="Tritt A."/>
            <person name="Sun H."/>
            <person name="Haridas S."/>
            <person name="LaButti K."/>
            <person name="Ohm R.A."/>
            <person name="Kues U."/>
            <person name="Blanchette R.A."/>
            <person name="Grigoriev I.V."/>
            <person name="Minto R.E."/>
            <person name="Hibbett D.S."/>
        </authorList>
    </citation>
    <scope>NUCLEOTIDE SEQUENCE [LARGE SCALE GENOMIC DNA]</scope>
    <source>
        <strain evidence="2 3">FP15055 ss-10</strain>
    </source>
</reference>
<dbReference type="EMBL" id="KN880545">
    <property type="protein sequence ID" value="KIY66751.1"/>
    <property type="molecule type" value="Genomic_DNA"/>
</dbReference>
<proteinExistence type="predicted"/>
<dbReference type="Proteomes" id="UP000054007">
    <property type="component" value="Unassembled WGS sequence"/>
</dbReference>
<evidence type="ECO:0000256" key="1">
    <source>
        <dbReference type="SAM" id="MobiDB-lite"/>
    </source>
</evidence>
<feature type="region of interest" description="Disordered" evidence="1">
    <location>
        <begin position="29"/>
        <end position="52"/>
    </location>
</feature>
<sequence>MFLILCKRCSHSRWHHGAIVPETSFSRPPVPKLVQSERHPGPGVPYNWRHRA</sequence>
<protein>
    <submittedName>
        <fullName evidence="2">Uncharacterized protein</fullName>
    </submittedName>
</protein>
<name>A0A0D7BB71_9AGAR</name>
<accession>A0A0D7BB71</accession>
<organism evidence="2 3">
    <name type="scientific">Cylindrobasidium torrendii FP15055 ss-10</name>
    <dbReference type="NCBI Taxonomy" id="1314674"/>
    <lineage>
        <taxon>Eukaryota</taxon>
        <taxon>Fungi</taxon>
        <taxon>Dikarya</taxon>
        <taxon>Basidiomycota</taxon>
        <taxon>Agaricomycotina</taxon>
        <taxon>Agaricomycetes</taxon>
        <taxon>Agaricomycetidae</taxon>
        <taxon>Agaricales</taxon>
        <taxon>Marasmiineae</taxon>
        <taxon>Physalacriaceae</taxon>
        <taxon>Cylindrobasidium</taxon>
    </lineage>
</organism>
<evidence type="ECO:0000313" key="3">
    <source>
        <dbReference type="Proteomes" id="UP000054007"/>
    </source>
</evidence>